<accession>A0A2Z5FZI0</accession>
<name>A0A2Z5FZI0_9BACT</name>
<organism evidence="1 2">
    <name type="scientific">Acidisarcina polymorpha</name>
    <dbReference type="NCBI Taxonomy" id="2211140"/>
    <lineage>
        <taxon>Bacteria</taxon>
        <taxon>Pseudomonadati</taxon>
        <taxon>Acidobacteriota</taxon>
        <taxon>Terriglobia</taxon>
        <taxon>Terriglobales</taxon>
        <taxon>Acidobacteriaceae</taxon>
        <taxon>Acidisarcina</taxon>
    </lineage>
</organism>
<dbReference type="AlphaFoldDB" id="A0A2Z5FZI0"/>
<dbReference type="RefSeq" id="WP_114207265.1">
    <property type="nucleotide sequence ID" value="NZ_CP030840.1"/>
</dbReference>
<dbReference type="Proteomes" id="UP000253606">
    <property type="component" value="Chromosome"/>
</dbReference>
<proteinExistence type="predicted"/>
<gene>
    <name evidence="1" type="ORF">ACPOL_2589</name>
</gene>
<protein>
    <submittedName>
        <fullName evidence="1">Putative oxidoreductase</fullName>
    </submittedName>
</protein>
<sequence>MNGVFPDIRTTNGSTWHSIAGNMPPALAGEASFSSSGTCIATQGWQDAWIATGGSSIARILATRDGGDTWNAYDTPLVSNPNAGGFSVAFRDPWHGIVGGGDLTGNSAAQAATSENGGQTWTLTTKPPIPGAIFGLAYVSGLEHENDWGHRDNWDNHGHSGHEHDRSVVITTETQPNFTSGEAAWSPDEGQTWFKLPEVSGYWAVAFASPKAGWFVGNNGKILKISF</sequence>
<dbReference type="KEGG" id="abas:ACPOL_2589"/>
<dbReference type="OrthoDB" id="9813892at2"/>
<reference evidence="1 2" key="1">
    <citation type="journal article" date="2018" name="Front. Microbiol.">
        <title>Hydrolytic Capabilities as a Key to Environmental Success: Chitinolytic and Cellulolytic Acidobacteria From Acidic Sub-arctic Soils and Boreal Peatlands.</title>
        <authorList>
            <person name="Belova S.E."/>
            <person name="Ravin N.V."/>
            <person name="Pankratov T.A."/>
            <person name="Rakitin A.L."/>
            <person name="Ivanova A.A."/>
            <person name="Beletsky A.V."/>
            <person name="Mardanov A.V."/>
            <person name="Sinninghe Damste J.S."/>
            <person name="Dedysh S.N."/>
        </authorList>
    </citation>
    <scope>NUCLEOTIDE SEQUENCE [LARGE SCALE GENOMIC DNA]</scope>
    <source>
        <strain evidence="1 2">SBC82</strain>
    </source>
</reference>
<dbReference type="SUPFAM" id="SSF110296">
    <property type="entry name" value="Oligoxyloglucan reducing end-specific cellobiohydrolase"/>
    <property type="match status" value="1"/>
</dbReference>
<evidence type="ECO:0000313" key="2">
    <source>
        <dbReference type="Proteomes" id="UP000253606"/>
    </source>
</evidence>
<evidence type="ECO:0000313" key="1">
    <source>
        <dbReference type="EMBL" id="AXC11907.1"/>
    </source>
</evidence>
<keyword evidence="2" id="KW-1185">Reference proteome</keyword>
<dbReference type="EMBL" id="CP030840">
    <property type="protein sequence ID" value="AXC11907.1"/>
    <property type="molecule type" value="Genomic_DNA"/>
</dbReference>